<proteinExistence type="inferred from homology"/>
<dbReference type="InterPro" id="IPR013324">
    <property type="entry name" value="RNA_pol_sigma_r3/r4-like"/>
</dbReference>
<dbReference type="InterPro" id="IPR013249">
    <property type="entry name" value="RNA_pol_sigma70_r4_t2"/>
</dbReference>
<accession>A0ABT9YCV8</accession>
<dbReference type="SUPFAM" id="SSF88946">
    <property type="entry name" value="Sigma2 domain of RNA polymerase sigma factors"/>
    <property type="match status" value="1"/>
</dbReference>
<name>A0ABT9YCV8_9BACI</name>
<feature type="domain" description="RNA polymerase sigma-70 region 2" evidence="5">
    <location>
        <begin position="24"/>
        <end position="90"/>
    </location>
</feature>
<gene>
    <name evidence="7" type="ORF">J2S05_000464</name>
</gene>
<dbReference type="InterPro" id="IPR007627">
    <property type="entry name" value="RNA_pol_sigma70_r2"/>
</dbReference>
<evidence type="ECO:0000259" key="6">
    <source>
        <dbReference type="Pfam" id="PF08281"/>
    </source>
</evidence>
<dbReference type="NCBIfam" id="TIGR02937">
    <property type="entry name" value="sigma70-ECF"/>
    <property type="match status" value="1"/>
</dbReference>
<dbReference type="PANTHER" id="PTHR43133">
    <property type="entry name" value="RNA POLYMERASE ECF-TYPE SIGMA FACTO"/>
    <property type="match status" value="1"/>
</dbReference>
<dbReference type="InterPro" id="IPR014284">
    <property type="entry name" value="RNA_pol_sigma-70_dom"/>
</dbReference>
<dbReference type="PANTHER" id="PTHR43133:SF60">
    <property type="entry name" value="RNA POLYMERASE SIGMA FACTOR SIGV"/>
    <property type="match status" value="1"/>
</dbReference>
<evidence type="ECO:0000256" key="1">
    <source>
        <dbReference type="ARBA" id="ARBA00010641"/>
    </source>
</evidence>
<dbReference type="SUPFAM" id="SSF88659">
    <property type="entry name" value="Sigma3 and sigma4 domains of RNA polymerase sigma factors"/>
    <property type="match status" value="1"/>
</dbReference>
<evidence type="ECO:0000256" key="3">
    <source>
        <dbReference type="ARBA" id="ARBA00023082"/>
    </source>
</evidence>
<organism evidence="7 8">
    <name type="scientific">Alkalicoccobacillus murimartini</name>
    <dbReference type="NCBI Taxonomy" id="171685"/>
    <lineage>
        <taxon>Bacteria</taxon>
        <taxon>Bacillati</taxon>
        <taxon>Bacillota</taxon>
        <taxon>Bacilli</taxon>
        <taxon>Bacillales</taxon>
        <taxon>Bacillaceae</taxon>
        <taxon>Alkalicoccobacillus</taxon>
    </lineage>
</organism>
<dbReference type="InterPro" id="IPR013325">
    <property type="entry name" value="RNA_pol_sigma_r2"/>
</dbReference>
<evidence type="ECO:0000313" key="7">
    <source>
        <dbReference type="EMBL" id="MDQ0205690.1"/>
    </source>
</evidence>
<dbReference type="Pfam" id="PF04542">
    <property type="entry name" value="Sigma70_r2"/>
    <property type="match status" value="1"/>
</dbReference>
<reference evidence="7 8" key="1">
    <citation type="submission" date="2023-07" db="EMBL/GenBank/DDBJ databases">
        <title>Genomic Encyclopedia of Type Strains, Phase IV (KMG-IV): sequencing the most valuable type-strain genomes for metagenomic binning, comparative biology and taxonomic classification.</title>
        <authorList>
            <person name="Goeker M."/>
        </authorList>
    </citation>
    <scope>NUCLEOTIDE SEQUENCE [LARGE SCALE GENOMIC DNA]</scope>
    <source>
        <strain evidence="7 8">DSM 19154</strain>
    </source>
</reference>
<dbReference type="Gene3D" id="1.10.1740.10">
    <property type="match status" value="1"/>
</dbReference>
<keyword evidence="2" id="KW-0805">Transcription regulation</keyword>
<dbReference type="Proteomes" id="UP001225034">
    <property type="component" value="Unassembled WGS sequence"/>
</dbReference>
<comment type="caution">
    <text evidence="7">The sequence shown here is derived from an EMBL/GenBank/DDBJ whole genome shotgun (WGS) entry which is preliminary data.</text>
</comment>
<dbReference type="EMBL" id="JAUSUA010000001">
    <property type="protein sequence ID" value="MDQ0205690.1"/>
    <property type="molecule type" value="Genomic_DNA"/>
</dbReference>
<keyword evidence="4" id="KW-0804">Transcription</keyword>
<protein>
    <submittedName>
        <fullName evidence="7">RNA polymerase sigma-70 factor (ECF subfamily)</fullName>
    </submittedName>
</protein>
<dbReference type="RefSeq" id="WP_306979547.1">
    <property type="nucleotide sequence ID" value="NZ_JAUSUA010000001.1"/>
</dbReference>
<dbReference type="Pfam" id="PF08281">
    <property type="entry name" value="Sigma70_r4_2"/>
    <property type="match status" value="1"/>
</dbReference>
<evidence type="ECO:0000256" key="2">
    <source>
        <dbReference type="ARBA" id="ARBA00023015"/>
    </source>
</evidence>
<evidence type="ECO:0000313" key="8">
    <source>
        <dbReference type="Proteomes" id="UP001225034"/>
    </source>
</evidence>
<comment type="similarity">
    <text evidence="1">Belongs to the sigma-70 factor family. ECF subfamily.</text>
</comment>
<dbReference type="InterPro" id="IPR036388">
    <property type="entry name" value="WH-like_DNA-bd_sf"/>
</dbReference>
<dbReference type="Gene3D" id="1.10.10.10">
    <property type="entry name" value="Winged helix-like DNA-binding domain superfamily/Winged helix DNA-binding domain"/>
    <property type="match status" value="1"/>
</dbReference>
<dbReference type="InterPro" id="IPR039425">
    <property type="entry name" value="RNA_pol_sigma-70-like"/>
</dbReference>
<keyword evidence="8" id="KW-1185">Reference proteome</keyword>
<feature type="domain" description="RNA polymerase sigma factor 70 region 4 type 2" evidence="6">
    <location>
        <begin position="123"/>
        <end position="175"/>
    </location>
</feature>
<evidence type="ECO:0000259" key="5">
    <source>
        <dbReference type="Pfam" id="PF04542"/>
    </source>
</evidence>
<keyword evidence="3" id="KW-0731">Sigma factor</keyword>
<sequence length="184" mass="21776">MSLSETKLIKRIVRKNDKQAANELVHLHYQSVYSYVYKQTMDKELAMDLTQEIFIQMLGSLHSFDVGKASFTTWLYRIATYRSIDYFRSRYHKYEKHRVEVQEHMFSDLEDTALLIERKEEAEALSTLISSLDTTSNQIVRLKSFADATFSEVAASLEMKESTVKTKYYAALREMKKRWEEHLY</sequence>
<evidence type="ECO:0000256" key="4">
    <source>
        <dbReference type="ARBA" id="ARBA00023163"/>
    </source>
</evidence>